<evidence type="ECO:0000313" key="2">
    <source>
        <dbReference type="Proteomes" id="UP001642464"/>
    </source>
</evidence>
<accession>A0ABP0LA59</accession>
<evidence type="ECO:0000313" key="1">
    <source>
        <dbReference type="EMBL" id="CAK9036043.1"/>
    </source>
</evidence>
<proteinExistence type="predicted"/>
<name>A0ABP0LA59_9DINO</name>
<dbReference type="EMBL" id="CAXAMM010015324">
    <property type="protein sequence ID" value="CAK9036043.1"/>
    <property type="molecule type" value="Genomic_DNA"/>
</dbReference>
<protein>
    <submittedName>
        <fullName evidence="1">Uncharacterized protein</fullName>
    </submittedName>
</protein>
<gene>
    <name evidence="1" type="ORF">SCF082_LOCUS21555</name>
</gene>
<keyword evidence="2" id="KW-1185">Reference proteome</keyword>
<reference evidence="1 2" key="1">
    <citation type="submission" date="2024-02" db="EMBL/GenBank/DDBJ databases">
        <authorList>
            <person name="Chen Y."/>
            <person name="Shah S."/>
            <person name="Dougan E. K."/>
            <person name="Thang M."/>
            <person name="Chan C."/>
        </authorList>
    </citation>
    <scope>NUCLEOTIDE SEQUENCE [LARGE SCALE GENOMIC DNA]</scope>
</reference>
<comment type="caution">
    <text evidence="1">The sequence shown here is derived from an EMBL/GenBank/DDBJ whole genome shotgun (WGS) entry which is preliminary data.</text>
</comment>
<organism evidence="1 2">
    <name type="scientific">Durusdinium trenchii</name>
    <dbReference type="NCBI Taxonomy" id="1381693"/>
    <lineage>
        <taxon>Eukaryota</taxon>
        <taxon>Sar</taxon>
        <taxon>Alveolata</taxon>
        <taxon>Dinophyceae</taxon>
        <taxon>Suessiales</taxon>
        <taxon>Symbiodiniaceae</taxon>
        <taxon>Durusdinium</taxon>
    </lineage>
</organism>
<sequence length="212" mass="22695">MGGPPAAPHALHKTCTGGAGRIWHSAELRFACCSMAIAGAGARAIQAAYRRRSQGKRQVRHAGRIVVLDNLQAVQFPAEEDDLLSLGPPTLCSADTDVQRFKLCRAIMKARDRLAMLAVVASNFKETAVITARICLIIEELRSGRPFRTRSDLDLASGRLVMMALLGLSTSPNRFGLLQHDAAHHLALCGGPDVALQTPVTPDVPISPIVSC</sequence>
<dbReference type="Proteomes" id="UP001642464">
    <property type="component" value="Unassembled WGS sequence"/>
</dbReference>